<reference evidence="2" key="2">
    <citation type="journal article" date="2023" name="BMC Genomics">
        <title>Pest status, molecular evolution, and epigenetic factors derived from the genome assembly of Frankliniella fusca, a thysanopteran phytovirus vector.</title>
        <authorList>
            <person name="Catto M.A."/>
            <person name="Labadie P.E."/>
            <person name="Jacobson A.L."/>
            <person name="Kennedy G.G."/>
            <person name="Srinivasan R."/>
            <person name="Hunt B.G."/>
        </authorList>
    </citation>
    <scope>NUCLEOTIDE SEQUENCE</scope>
    <source>
        <strain evidence="2">PL_HMW_Pooled</strain>
    </source>
</reference>
<gene>
    <name evidence="2" type="ORF">KUF71_016391</name>
</gene>
<dbReference type="EMBL" id="JAHWGI010001441">
    <property type="protein sequence ID" value="KAK3932925.1"/>
    <property type="molecule type" value="Genomic_DNA"/>
</dbReference>
<evidence type="ECO:0000313" key="3">
    <source>
        <dbReference type="Proteomes" id="UP001219518"/>
    </source>
</evidence>
<feature type="compositionally biased region" description="Acidic residues" evidence="1">
    <location>
        <begin position="579"/>
        <end position="594"/>
    </location>
</feature>
<dbReference type="AlphaFoldDB" id="A0AAE1I6V6"/>
<comment type="caution">
    <text evidence="2">The sequence shown here is derived from an EMBL/GenBank/DDBJ whole genome shotgun (WGS) entry which is preliminary data.</text>
</comment>
<proteinExistence type="predicted"/>
<dbReference type="PANTHER" id="PTHR33173">
    <property type="match status" value="1"/>
</dbReference>
<evidence type="ECO:0000313" key="2">
    <source>
        <dbReference type="EMBL" id="KAK3932925.1"/>
    </source>
</evidence>
<feature type="region of interest" description="Disordered" evidence="1">
    <location>
        <begin position="573"/>
        <end position="595"/>
    </location>
</feature>
<accession>A0AAE1I6V6</accession>
<sequence length="830" mass="94564">MGIILQENIELKKDLVKTMMKLKNCPKESKKFEVSSLLKELLNCAEENANKKANGLRYDEKLKEFSTLLYLVSSVQAYEILCTNLPFPGIDTVKRALYSSEVIVEGEFRFESLKKFLELHQLPNKVILSEDATKIAGRIQYHSGSNQVVGFTLPLDSNGLPIIGSYPATSAERMAQYFSGNDTSNYAYVIVAQPLSPKAPSFVLSMYGTNNKFTAHQTEKRWTWMKTEALKFGLVIEGHSSDGDTRLLKCMIYRTVTTQPDTNWNFFQSHKVQPQLCIQDHIHTATKLKSRLCKPSVIIPFGKALVSRGHLISLVETVSRDLHNICGSDIDCKDKMNYRAVQKLTNPKVTELLRKHVPLSDGTATYLEMISDTLDSFTDPSLPPLKRIEKSWTWVFFCRLWRTWIQQEEAYSLQHNFITANCYACIELNAHALIQAIIKFRDKEEPHLFLPWLMSSQPCESSFRLLRSSKAAHCGVVSFSILELQNRVRRIDFMTNKFKKLEKEYTFKRHHKSFQMSTSVCYIPVTLPEDYEIEIAVDSALKKAIGLAVKFEIIPRKQRSSFVPACKLQPVKTLQDNNEQQDESEQHDDDDDLDNCLCENCQQESSDSDNEQDLVHEEDDVAEDQYLLSTGAIGVKTYDNVPVSETGPYVSVRDTTGQRIVKKSTFLYLHSKGKVLSSSDRIVRYVSDENIDHRETTARKPFHSGLTVPTREESINLADWCSFYNEDKSVVVGRVLAFSYLSGATWKKQEFSWTSIPVEPPKKNARGVGCLCSWFKIGKNGILVPMNMEVHGYYSVEHYICTLPRPTFLDNGSLKISCSVNQILQTCKKK</sequence>
<dbReference type="PANTHER" id="PTHR33173:SF2">
    <property type="entry name" value="MYND-TYPE DOMAIN-CONTAINING PROTEIN"/>
    <property type="match status" value="1"/>
</dbReference>
<dbReference type="Proteomes" id="UP001219518">
    <property type="component" value="Unassembled WGS sequence"/>
</dbReference>
<keyword evidence="3" id="KW-1185">Reference proteome</keyword>
<evidence type="ECO:0000256" key="1">
    <source>
        <dbReference type="SAM" id="MobiDB-lite"/>
    </source>
</evidence>
<name>A0AAE1I6V6_9NEOP</name>
<organism evidence="2 3">
    <name type="scientific">Frankliniella fusca</name>
    <dbReference type="NCBI Taxonomy" id="407009"/>
    <lineage>
        <taxon>Eukaryota</taxon>
        <taxon>Metazoa</taxon>
        <taxon>Ecdysozoa</taxon>
        <taxon>Arthropoda</taxon>
        <taxon>Hexapoda</taxon>
        <taxon>Insecta</taxon>
        <taxon>Pterygota</taxon>
        <taxon>Neoptera</taxon>
        <taxon>Paraneoptera</taxon>
        <taxon>Thysanoptera</taxon>
        <taxon>Terebrantia</taxon>
        <taxon>Thripoidea</taxon>
        <taxon>Thripidae</taxon>
        <taxon>Frankliniella</taxon>
    </lineage>
</organism>
<protein>
    <submittedName>
        <fullName evidence="2">Ribosome biogenesis protein BOP1-like protein</fullName>
    </submittedName>
</protein>
<reference evidence="2" key="1">
    <citation type="submission" date="2021-07" db="EMBL/GenBank/DDBJ databases">
        <authorList>
            <person name="Catto M.A."/>
            <person name="Jacobson A."/>
            <person name="Kennedy G."/>
            <person name="Labadie P."/>
            <person name="Hunt B.G."/>
            <person name="Srinivasan R."/>
        </authorList>
    </citation>
    <scope>NUCLEOTIDE SEQUENCE</scope>
    <source>
        <strain evidence="2">PL_HMW_Pooled</strain>
        <tissue evidence="2">Head</tissue>
    </source>
</reference>